<organism evidence="1 2">
    <name type="scientific">Solanum commersonii</name>
    <name type="common">Commerson's wild potato</name>
    <name type="synonym">Commerson's nightshade</name>
    <dbReference type="NCBI Taxonomy" id="4109"/>
    <lineage>
        <taxon>Eukaryota</taxon>
        <taxon>Viridiplantae</taxon>
        <taxon>Streptophyta</taxon>
        <taxon>Embryophyta</taxon>
        <taxon>Tracheophyta</taxon>
        <taxon>Spermatophyta</taxon>
        <taxon>Magnoliopsida</taxon>
        <taxon>eudicotyledons</taxon>
        <taxon>Gunneridae</taxon>
        <taxon>Pentapetalae</taxon>
        <taxon>asterids</taxon>
        <taxon>lamiids</taxon>
        <taxon>Solanales</taxon>
        <taxon>Solanaceae</taxon>
        <taxon>Solanoideae</taxon>
        <taxon>Solaneae</taxon>
        <taxon>Solanum</taxon>
    </lineage>
</organism>
<reference evidence="1 2" key="1">
    <citation type="submission" date="2020-09" db="EMBL/GenBank/DDBJ databases">
        <title>De no assembly of potato wild relative species, Solanum commersonii.</title>
        <authorList>
            <person name="Cho K."/>
        </authorList>
    </citation>
    <scope>NUCLEOTIDE SEQUENCE [LARGE SCALE GENOMIC DNA]</scope>
    <source>
        <strain evidence="1">LZ3.2</strain>
        <tissue evidence="1">Leaf</tissue>
    </source>
</reference>
<gene>
    <name evidence="1" type="ORF">H5410_038571</name>
</gene>
<sequence>MVDKNSEDMKLHRGEAVEMMKIAAWCLQNDYTKRPSMSLVAKGLVAAEIDLDYTLRYPPMTRRIDEANQEREAVVGISLPFPSELSGPR</sequence>
<evidence type="ECO:0000313" key="1">
    <source>
        <dbReference type="EMBL" id="KAG5597339.1"/>
    </source>
</evidence>
<protein>
    <submittedName>
        <fullName evidence="1">Uncharacterized protein</fullName>
    </submittedName>
</protein>
<dbReference type="AlphaFoldDB" id="A0A9J5Y9C8"/>
<accession>A0A9J5Y9C8</accession>
<keyword evidence="2" id="KW-1185">Reference proteome</keyword>
<proteinExistence type="predicted"/>
<dbReference type="OrthoDB" id="4062651at2759"/>
<dbReference type="EMBL" id="JACXVP010000007">
    <property type="protein sequence ID" value="KAG5597339.1"/>
    <property type="molecule type" value="Genomic_DNA"/>
</dbReference>
<comment type="caution">
    <text evidence="1">The sequence shown here is derived from an EMBL/GenBank/DDBJ whole genome shotgun (WGS) entry which is preliminary data.</text>
</comment>
<evidence type="ECO:0000313" key="2">
    <source>
        <dbReference type="Proteomes" id="UP000824120"/>
    </source>
</evidence>
<name>A0A9J5Y9C8_SOLCO</name>
<dbReference type="Proteomes" id="UP000824120">
    <property type="component" value="Chromosome 7"/>
</dbReference>